<keyword evidence="5" id="KW-1185">Reference proteome</keyword>
<organism evidence="4 5">
    <name type="scientific">Lutispora saccharofermentans</name>
    <dbReference type="NCBI Taxonomy" id="3024236"/>
    <lineage>
        <taxon>Bacteria</taxon>
        <taxon>Bacillati</taxon>
        <taxon>Bacillota</taxon>
        <taxon>Clostridia</taxon>
        <taxon>Lutisporales</taxon>
        <taxon>Lutisporaceae</taxon>
        <taxon>Lutispora</taxon>
    </lineage>
</organism>
<feature type="domain" description="N-acetyltransferase" evidence="3">
    <location>
        <begin position="157"/>
        <end position="281"/>
    </location>
</feature>
<dbReference type="Proteomes" id="UP001651880">
    <property type="component" value="Unassembled WGS sequence"/>
</dbReference>
<dbReference type="Gene3D" id="3.40.630.30">
    <property type="match status" value="2"/>
</dbReference>
<dbReference type="InterPro" id="IPR016181">
    <property type="entry name" value="Acyl_CoA_acyltransferase"/>
</dbReference>
<comment type="caution">
    <text evidence="4">The sequence shown here is derived from an EMBL/GenBank/DDBJ whole genome shotgun (WGS) entry which is preliminary data.</text>
</comment>
<evidence type="ECO:0000259" key="3">
    <source>
        <dbReference type="PROSITE" id="PS51186"/>
    </source>
</evidence>
<dbReference type="InterPro" id="IPR050680">
    <property type="entry name" value="YpeA/RimI_acetyltransf"/>
</dbReference>
<evidence type="ECO:0000313" key="5">
    <source>
        <dbReference type="Proteomes" id="UP001651880"/>
    </source>
</evidence>
<dbReference type="InterPro" id="IPR000182">
    <property type="entry name" value="GNAT_dom"/>
</dbReference>
<evidence type="ECO:0000256" key="2">
    <source>
        <dbReference type="ARBA" id="ARBA00023315"/>
    </source>
</evidence>
<evidence type="ECO:0000256" key="1">
    <source>
        <dbReference type="ARBA" id="ARBA00022679"/>
    </source>
</evidence>
<dbReference type="RefSeq" id="WP_255227783.1">
    <property type="nucleotide sequence ID" value="NZ_JAJEKE010000010.1"/>
</dbReference>
<dbReference type="PANTHER" id="PTHR43420">
    <property type="entry name" value="ACETYLTRANSFERASE"/>
    <property type="match status" value="1"/>
</dbReference>
<dbReference type="Pfam" id="PF00583">
    <property type="entry name" value="Acetyltransf_1"/>
    <property type="match status" value="2"/>
</dbReference>
<gene>
    <name evidence="4" type="ORF">LJD61_11985</name>
</gene>
<reference evidence="4 5" key="1">
    <citation type="submission" date="2021-10" db="EMBL/GenBank/DDBJ databases">
        <title>Lutispora strain m25 sp. nov., a thermophilic, non-spore-forming bacterium isolated from a lab-scale methanogenic bioreactor digesting anaerobic sludge.</title>
        <authorList>
            <person name="El Houari A."/>
            <person name="Mcdonald J."/>
        </authorList>
    </citation>
    <scope>NUCLEOTIDE SEQUENCE [LARGE SCALE GENOMIC DNA]</scope>
    <source>
        <strain evidence="5">m25</strain>
    </source>
</reference>
<keyword evidence="2 4" id="KW-0012">Acyltransferase</keyword>
<dbReference type="EMBL" id="JAJEKE010000010">
    <property type="protein sequence ID" value="MCQ1530264.1"/>
    <property type="molecule type" value="Genomic_DNA"/>
</dbReference>
<dbReference type="EC" id="2.3.1.-" evidence="4"/>
<dbReference type="CDD" id="cd04301">
    <property type="entry name" value="NAT_SF"/>
    <property type="match status" value="2"/>
</dbReference>
<evidence type="ECO:0000313" key="4">
    <source>
        <dbReference type="EMBL" id="MCQ1530264.1"/>
    </source>
</evidence>
<proteinExistence type="predicted"/>
<accession>A0ABT1NGA6</accession>
<dbReference type="SUPFAM" id="SSF55729">
    <property type="entry name" value="Acyl-CoA N-acyltransferases (Nat)"/>
    <property type="match status" value="2"/>
</dbReference>
<dbReference type="GO" id="GO:0016746">
    <property type="term" value="F:acyltransferase activity"/>
    <property type="evidence" value="ECO:0007669"/>
    <property type="project" value="UniProtKB-KW"/>
</dbReference>
<name>A0ABT1NGA6_9FIRM</name>
<sequence>MAYKNCNDVDFELVYKCFNEGFSDYIVKLHLPLEAFRKRFFGCEGNELKNSFIAVEENGPVGLVFGGIKDYQGIKTMRCGALCIIPDYRGKGIADELFYLHKERAISEGCSQMMLETIVGNDRAMNFYKKHGYEKVYDLTYFQLSDLSILKDLDKKYDIRPIDFNELEESRELMGDVHINWQNDFPYIERSEGQHNYGAFDGDKLIGVLSINEFGRVNMIWVDRKHRGKGIATSLLSNAAERLNLTKLGASFPNNYALYGFYKKMGFEKEKIEQYEMYLPL</sequence>
<keyword evidence="1 4" id="KW-0808">Transferase</keyword>
<protein>
    <submittedName>
        <fullName evidence="4">GNAT family N-acetyltransferase</fullName>
        <ecNumber evidence="4">2.3.1.-</ecNumber>
    </submittedName>
</protein>
<dbReference type="PANTHER" id="PTHR43420:SF44">
    <property type="entry name" value="ACETYLTRANSFERASE YPEA"/>
    <property type="match status" value="1"/>
</dbReference>
<feature type="domain" description="N-acetyltransferase" evidence="3">
    <location>
        <begin position="1"/>
        <end position="154"/>
    </location>
</feature>
<dbReference type="PROSITE" id="PS51186">
    <property type="entry name" value="GNAT"/>
    <property type="match status" value="2"/>
</dbReference>